<feature type="domain" description="Glycoside hydrolase family 5" evidence="5">
    <location>
        <begin position="56"/>
        <end position="298"/>
    </location>
</feature>
<evidence type="ECO:0000256" key="3">
    <source>
        <dbReference type="RuleBase" id="RU361153"/>
    </source>
</evidence>
<dbReference type="Gene3D" id="3.20.20.80">
    <property type="entry name" value="Glycosidases"/>
    <property type="match status" value="1"/>
</dbReference>
<dbReference type="PANTHER" id="PTHR34142:SF1">
    <property type="entry name" value="GLYCOSIDE HYDROLASE FAMILY 5 DOMAIN-CONTAINING PROTEIN"/>
    <property type="match status" value="1"/>
</dbReference>
<dbReference type="RefSeq" id="WP_184056366.1">
    <property type="nucleotide sequence ID" value="NZ_JACIJK010000004.1"/>
</dbReference>
<keyword evidence="2 3" id="KW-0326">Glycosidase</keyword>
<proteinExistence type="inferred from homology"/>
<protein>
    <recommendedName>
        <fullName evidence="5">Glycoside hydrolase family 5 domain-containing protein</fullName>
    </recommendedName>
</protein>
<dbReference type="GO" id="GO:0004553">
    <property type="term" value="F:hydrolase activity, hydrolyzing O-glycosyl compounds"/>
    <property type="evidence" value="ECO:0007669"/>
    <property type="project" value="InterPro"/>
</dbReference>
<comment type="caution">
    <text evidence="6">The sequence shown here is derived from an EMBL/GenBank/DDBJ whole genome shotgun (WGS) entry which is preliminary data.</text>
</comment>
<reference evidence="6 7" key="1">
    <citation type="submission" date="2020-08" db="EMBL/GenBank/DDBJ databases">
        <title>Genomic Encyclopedia of Type Strains, Phase IV (KMG-IV): sequencing the most valuable type-strain genomes for metagenomic binning, comparative biology and taxonomic classification.</title>
        <authorList>
            <person name="Goeker M."/>
        </authorList>
    </citation>
    <scope>NUCLEOTIDE SEQUENCE [LARGE SCALE GENOMIC DNA]</scope>
    <source>
        <strain evidence="6 7">DSM 100044</strain>
    </source>
</reference>
<dbReference type="EMBL" id="JACIJK010000004">
    <property type="protein sequence ID" value="MBB5714769.1"/>
    <property type="molecule type" value="Genomic_DNA"/>
</dbReference>
<dbReference type="Pfam" id="PF00150">
    <property type="entry name" value="Cellulase"/>
    <property type="match status" value="1"/>
</dbReference>
<dbReference type="PANTHER" id="PTHR34142">
    <property type="entry name" value="ENDO-BETA-1,4-GLUCANASE A"/>
    <property type="match status" value="1"/>
</dbReference>
<dbReference type="Proteomes" id="UP000546200">
    <property type="component" value="Unassembled WGS sequence"/>
</dbReference>
<comment type="similarity">
    <text evidence="3">Belongs to the glycosyl hydrolase 5 (cellulase A) family.</text>
</comment>
<organism evidence="6 7">
    <name type="scientific">Sphingomonas aerophila</name>
    <dbReference type="NCBI Taxonomy" id="1344948"/>
    <lineage>
        <taxon>Bacteria</taxon>
        <taxon>Pseudomonadati</taxon>
        <taxon>Pseudomonadota</taxon>
        <taxon>Alphaproteobacteria</taxon>
        <taxon>Sphingomonadales</taxon>
        <taxon>Sphingomonadaceae</taxon>
        <taxon>Sphingomonas</taxon>
    </lineage>
</organism>
<name>A0A7W9EU07_9SPHN</name>
<dbReference type="AlphaFoldDB" id="A0A7W9EU07"/>
<dbReference type="GO" id="GO:0009251">
    <property type="term" value="P:glucan catabolic process"/>
    <property type="evidence" value="ECO:0007669"/>
    <property type="project" value="TreeGrafter"/>
</dbReference>
<feature type="signal peptide" evidence="4">
    <location>
        <begin position="1"/>
        <end position="20"/>
    </location>
</feature>
<evidence type="ECO:0000313" key="7">
    <source>
        <dbReference type="Proteomes" id="UP000546200"/>
    </source>
</evidence>
<evidence type="ECO:0000313" key="6">
    <source>
        <dbReference type="EMBL" id="MBB5714769.1"/>
    </source>
</evidence>
<evidence type="ECO:0000256" key="4">
    <source>
        <dbReference type="SAM" id="SignalP"/>
    </source>
</evidence>
<keyword evidence="1 3" id="KW-0378">Hydrolase</keyword>
<evidence type="ECO:0000256" key="2">
    <source>
        <dbReference type="ARBA" id="ARBA00023295"/>
    </source>
</evidence>
<sequence length="328" mass="36411">MRTGIIAGLLALACAPGAAAQEKQPDQRAPRSVAMGINLSGGEFRSVERRALLPDPADLRAYYDAGFRVFRIPFKMTQVRTAPAKLRLLGSTCLALNVPCIFDRHEYDWRKVPPSVPEWLAFLKLMPASDLIQIDPMNELKFFDSKKVKKDWDQWAQEGQQWVTDMRSAGITNQLWLEYPGVTAAFRFDKGERKGKACLSAACALRKLPGGTIVDPLGKTGLQAHRYPDKNSSGANDYCYPYTSIGTFARQARPFGLPVMVGEIAFGSDRGMRDSCRGFGAAVIAEMLEAENLAYVTWWGGGRGWKKSYLFRTPASPTLPYVRMITGK</sequence>
<feature type="chain" id="PRO_5031211354" description="Glycoside hydrolase family 5 domain-containing protein" evidence="4">
    <location>
        <begin position="21"/>
        <end position="328"/>
    </location>
</feature>
<gene>
    <name evidence="6" type="ORF">FHS94_001605</name>
</gene>
<keyword evidence="4" id="KW-0732">Signal</keyword>
<evidence type="ECO:0000256" key="1">
    <source>
        <dbReference type="ARBA" id="ARBA00022801"/>
    </source>
</evidence>
<evidence type="ECO:0000259" key="5">
    <source>
        <dbReference type="Pfam" id="PF00150"/>
    </source>
</evidence>
<dbReference type="InterPro" id="IPR001547">
    <property type="entry name" value="Glyco_hydro_5"/>
</dbReference>
<keyword evidence="7" id="KW-1185">Reference proteome</keyword>
<dbReference type="InterPro" id="IPR017853">
    <property type="entry name" value="GH"/>
</dbReference>
<accession>A0A7W9EU07</accession>
<dbReference type="SUPFAM" id="SSF51445">
    <property type="entry name" value="(Trans)glycosidases"/>
    <property type="match status" value="1"/>
</dbReference>